<proteinExistence type="predicted"/>
<protein>
    <submittedName>
        <fullName evidence="1">Uncharacterized protein</fullName>
    </submittedName>
</protein>
<evidence type="ECO:0000313" key="1">
    <source>
        <dbReference type="EMBL" id="MDR6432007.1"/>
    </source>
</evidence>
<comment type="caution">
    <text evidence="1">The sequence shown here is derived from an EMBL/GenBank/DDBJ whole genome shotgun (WGS) entry which is preliminary data.</text>
</comment>
<evidence type="ECO:0000313" key="2">
    <source>
        <dbReference type="Proteomes" id="UP001184614"/>
    </source>
</evidence>
<dbReference type="EMBL" id="JAVDQT010000002">
    <property type="protein sequence ID" value="MDR6432007.1"/>
    <property type="molecule type" value="Genomic_DNA"/>
</dbReference>
<dbReference type="Proteomes" id="UP001184614">
    <property type="component" value="Unassembled WGS sequence"/>
</dbReference>
<name>A0ABU1M7J8_9HYPH</name>
<accession>A0ABU1M7J8</accession>
<sequence length="162" mass="18100">MLKSLPSRQSDTPDFDRQIYMMALEDVSKGALAKTIRDVIRGAHGSEFLPAAPALRIMCDKNQRAVAEDMARERLHRETLAESKRLSAPKVERDEAFYERGRKRMEAFHAAMKTENEKAQENTYDAAMARLQALAEANGKEFSADSFTNLSTGTFKQAGKAA</sequence>
<organism evidence="1 2">
    <name type="scientific">Brucella pseudogrignonensis</name>
    <dbReference type="NCBI Taxonomy" id="419475"/>
    <lineage>
        <taxon>Bacteria</taxon>
        <taxon>Pseudomonadati</taxon>
        <taxon>Pseudomonadota</taxon>
        <taxon>Alphaproteobacteria</taxon>
        <taxon>Hyphomicrobiales</taxon>
        <taxon>Brucellaceae</taxon>
        <taxon>Brucella/Ochrobactrum group</taxon>
        <taxon>Brucella</taxon>
    </lineage>
</organism>
<keyword evidence="2" id="KW-1185">Reference proteome</keyword>
<reference evidence="1 2" key="1">
    <citation type="submission" date="2023-07" db="EMBL/GenBank/DDBJ databases">
        <title>Sorghum-associated microbial communities from plants grown in Nebraska, USA.</title>
        <authorList>
            <person name="Schachtman D."/>
        </authorList>
    </citation>
    <scope>NUCLEOTIDE SEQUENCE [LARGE SCALE GENOMIC DNA]</scope>
    <source>
        <strain evidence="1 2">DS1730</strain>
    </source>
</reference>
<gene>
    <name evidence="1" type="ORF">J2782_001742</name>
</gene>